<dbReference type="EMBL" id="QANS01000005">
    <property type="protein sequence ID" value="PTU30534.1"/>
    <property type="molecule type" value="Genomic_DNA"/>
</dbReference>
<comment type="similarity">
    <text evidence="1">Belongs to the sodium:galactoside symporter (TC 2.A.2) family.</text>
</comment>
<dbReference type="GO" id="GO:0008643">
    <property type="term" value="P:carbohydrate transport"/>
    <property type="evidence" value="ECO:0007669"/>
    <property type="project" value="InterPro"/>
</dbReference>
<feature type="transmembrane region" description="Helical" evidence="2">
    <location>
        <begin position="42"/>
        <end position="61"/>
    </location>
</feature>
<reference evidence="3 4" key="1">
    <citation type="submission" date="2018-04" db="EMBL/GenBank/DDBJ databases">
        <title>Novel species isolated from glacier.</title>
        <authorList>
            <person name="Liu Q."/>
            <person name="Xin Y.-H."/>
        </authorList>
    </citation>
    <scope>NUCLEOTIDE SEQUENCE [LARGE SCALE GENOMIC DNA]</scope>
    <source>
        <strain evidence="3 4">GT1R17</strain>
    </source>
</reference>
<dbReference type="PANTHER" id="PTHR11328:SF24">
    <property type="entry name" value="MAJOR FACILITATOR SUPERFAMILY (MFS) PROFILE DOMAIN-CONTAINING PROTEIN"/>
    <property type="match status" value="1"/>
</dbReference>
<dbReference type="Pfam" id="PF13347">
    <property type="entry name" value="MFS_2"/>
    <property type="match status" value="1"/>
</dbReference>
<dbReference type="InterPro" id="IPR001927">
    <property type="entry name" value="Na/Gal_symport"/>
</dbReference>
<keyword evidence="2" id="KW-0472">Membrane</keyword>
<feature type="transmembrane region" description="Helical" evidence="2">
    <location>
        <begin position="234"/>
        <end position="253"/>
    </location>
</feature>
<dbReference type="Gene3D" id="1.20.1250.20">
    <property type="entry name" value="MFS general substrate transporter like domains"/>
    <property type="match status" value="2"/>
</dbReference>
<feature type="transmembrane region" description="Helical" evidence="2">
    <location>
        <begin position="412"/>
        <end position="431"/>
    </location>
</feature>
<comment type="caution">
    <text evidence="3">The sequence shown here is derived from an EMBL/GenBank/DDBJ whole genome shotgun (WGS) entry which is preliminary data.</text>
</comment>
<dbReference type="RefSeq" id="WP_107940906.1">
    <property type="nucleotide sequence ID" value="NZ_QANS01000005.1"/>
</dbReference>
<dbReference type="Proteomes" id="UP000244248">
    <property type="component" value="Unassembled WGS sequence"/>
</dbReference>
<dbReference type="AlphaFoldDB" id="A0A2T5MD82"/>
<dbReference type="CDD" id="cd17332">
    <property type="entry name" value="MFS_MelB_like"/>
    <property type="match status" value="1"/>
</dbReference>
<feature type="transmembrane region" description="Helical" evidence="2">
    <location>
        <begin position="182"/>
        <end position="204"/>
    </location>
</feature>
<dbReference type="GO" id="GO:0005886">
    <property type="term" value="C:plasma membrane"/>
    <property type="evidence" value="ECO:0007669"/>
    <property type="project" value="TreeGrafter"/>
</dbReference>
<proteinExistence type="inferred from homology"/>
<keyword evidence="2" id="KW-1133">Transmembrane helix</keyword>
<feature type="transmembrane region" description="Helical" evidence="2">
    <location>
        <begin position="273"/>
        <end position="291"/>
    </location>
</feature>
<dbReference type="InterPro" id="IPR036259">
    <property type="entry name" value="MFS_trans_sf"/>
</dbReference>
<feature type="transmembrane region" description="Helical" evidence="2">
    <location>
        <begin position="324"/>
        <end position="345"/>
    </location>
</feature>
<evidence type="ECO:0000313" key="4">
    <source>
        <dbReference type="Proteomes" id="UP000244248"/>
    </source>
</evidence>
<dbReference type="NCBIfam" id="TIGR00792">
    <property type="entry name" value="gph"/>
    <property type="match status" value="1"/>
</dbReference>
<dbReference type="GO" id="GO:0015293">
    <property type="term" value="F:symporter activity"/>
    <property type="evidence" value="ECO:0007669"/>
    <property type="project" value="InterPro"/>
</dbReference>
<dbReference type="OrthoDB" id="181905at2"/>
<gene>
    <name evidence="3" type="ORF">CJD38_13570</name>
</gene>
<evidence type="ECO:0000313" key="3">
    <source>
        <dbReference type="EMBL" id="PTU30534.1"/>
    </source>
</evidence>
<keyword evidence="2" id="KW-0812">Transmembrane</keyword>
<sequence length="455" mass="49289">MNELKMTLGRKVALGAGDFGFNLYWQMASIYLLYFYTDVVGLPPAIAGTIYMAALIWDAVLDPVMGLVADRTRTRYGRYRPYLLFGGIPLALAFAAMFVVPSGSGMAAVIFTATTHVIFRTIYAVLSIPYASLFARVTRDARIRADLTGFRMVFATLSAVLVAGATLPFVNGLATPDSPRRGWIILALGFGLLATAIFVLVAWATKGHDASEETETEPRRSGAEVVKSLLSNRALLIVLGAVMITSFSSTLFGKNLLYYFKYVLDQPKIGSSALAFVALLAGLFVPFWTWVARRFGKRNAWLWGAIPGLLGLVSWHLIDGSSVPLLFGALALQAVSSSSFIVCFWSMLPDTVEYGEWRSGVRTESMVFGLATLGQKMALGFGAGFLGLALAHVGYVSNAHQTAETIEGIKQMMFWIPLAGGLITVTLIAFYPLSLKAHAKMVEEIAARNRATPSG</sequence>
<dbReference type="InterPro" id="IPR039672">
    <property type="entry name" value="MFS_2"/>
</dbReference>
<protein>
    <submittedName>
        <fullName evidence="3">Glycoside transporter</fullName>
    </submittedName>
</protein>
<evidence type="ECO:0000256" key="2">
    <source>
        <dbReference type="SAM" id="Phobius"/>
    </source>
</evidence>
<dbReference type="PANTHER" id="PTHR11328">
    <property type="entry name" value="MAJOR FACILITATOR SUPERFAMILY DOMAIN-CONTAINING PROTEIN"/>
    <property type="match status" value="1"/>
</dbReference>
<dbReference type="SUPFAM" id="SSF103473">
    <property type="entry name" value="MFS general substrate transporter"/>
    <property type="match status" value="1"/>
</dbReference>
<feature type="transmembrane region" description="Helical" evidence="2">
    <location>
        <begin position="300"/>
        <end position="318"/>
    </location>
</feature>
<evidence type="ECO:0000256" key="1">
    <source>
        <dbReference type="ARBA" id="ARBA00009617"/>
    </source>
</evidence>
<feature type="transmembrane region" description="Helical" evidence="2">
    <location>
        <begin position="106"/>
        <end position="131"/>
    </location>
</feature>
<name>A0A2T5MD82_9GAMM</name>
<feature type="transmembrane region" description="Helical" evidence="2">
    <location>
        <begin position="366"/>
        <end position="392"/>
    </location>
</feature>
<feature type="transmembrane region" description="Helical" evidence="2">
    <location>
        <begin position="82"/>
        <end position="100"/>
    </location>
</feature>
<organism evidence="3 4">
    <name type="scientific">Stenotrophobium rhamnosiphilum</name>
    <dbReference type="NCBI Taxonomy" id="2029166"/>
    <lineage>
        <taxon>Bacteria</taxon>
        <taxon>Pseudomonadati</taxon>
        <taxon>Pseudomonadota</taxon>
        <taxon>Gammaproteobacteria</taxon>
        <taxon>Nevskiales</taxon>
        <taxon>Nevskiaceae</taxon>
        <taxon>Stenotrophobium</taxon>
    </lineage>
</organism>
<feature type="transmembrane region" description="Helical" evidence="2">
    <location>
        <begin position="152"/>
        <end position="170"/>
    </location>
</feature>
<dbReference type="GO" id="GO:0006814">
    <property type="term" value="P:sodium ion transport"/>
    <property type="evidence" value="ECO:0007669"/>
    <property type="project" value="InterPro"/>
</dbReference>
<keyword evidence="4" id="KW-1185">Reference proteome</keyword>
<accession>A0A2T5MD82</accession>
<feature type="transmembrane region" description="Helical" evidence="2">
    <location>
        <begin position="12"/>
        <end position="36"/>
    </location>
</feature>